<sequence>MHHFVHHGYSSVRVWAANSHSKYAPYIEDLNLSGNVKRASHDRHPPCTKIILFSSLPAISQSSFLVAIWRNPSTKPLPILIGFESFGGCRASPNEKGLNDQCRYLQPFYVYRTRVLGLQILHRQTKSSDTGNRTPSC</sequence>
<keyword evidence="2" id="KW-1185">Reference proteome</keyword>
<dbReference type="AlphaFoldDB" id="A0A0C2WNU0"/>
<dbReference type="EMBL" id="KN818260">
    <property type="protein sequence ID" value="KIL63287.1"/>
    <property type="molecule type" value="Genomic_DNA"/>
</dbReference>
<dbReference type="InParanoid" id="A0A0C2WNU0"/>
<accession>A0A0C2WNU0</accession>
<protein>
    <submittedName>
        <fullName evidence="1">Uncharacterized protein</fullName>
    </submittedName>
</protein>
<reference evidence="1 2" key="1">
    <citation type="submission" date="2014-04" db="EMBL/GenBank/DDBJ databases">
        <title>Evolutionary Origins and Diversification of the Mycorrhizal Mutualists.</title>
        <authorList>
            <consortium name="DOE Joint Genome Institute"/>
            <consortium name="Mycorrhizal Genomics Consortium"/>
            <person name="Kohler A."/>
            <person name="Kuo A."/>
            <person name="Nagy L.G."/>
            <person name="Floudas D."/>
            <person name="Copeland A."/>
            <person name="Barry K.W."/>
            <person name="Cichocki N."/>
            <person name="Veneault-Fourrey C."/>
            <person name="LaButti K."/>
            <person name="Lindquist E.A."/>
            <person name="Lipzen A."/>
            <person name="Lundell T."/>
            <person name="Morin E."/>
            <person name="Murat C."/>
            <person name="Riley R."/>
            <person name="Ohm R."/>
            <person name="Sun H."/>
            <person name="Tunlid A."/>
            <person name="Henrissat B."/>
            <person name="Grigoriev I.V."/>
            <person name="Hibbett D.S."/>
            <person name="Martin F."/>
        </authorList>
    </citation>
    <scope>NUCLEOTIDE SEQUENCE [LARGE SCALE GENOMIC DNA]</scope>
    <source>
        <strain evidence="1 2">Koide BX008</strain>
    </source>
</reference>
<proteinExistence type="predicted"/>
<dbReference type="Proteomes" id="UP000054549">
    <property type="component" value="Unassembled WGS sequence"/>
</dbReference>
<dbReference type="HOGENOM" id="CLU_1869960_0_0_1"/>
<evidence type="ECO:0000313" key="1">
    <source>
        <dbReference type="EMBL" id="KIL63287.1"/>
    </source>
</evidence>
<evidence type="ECO:0000313" key="2">
    <source>
        <dbReference type="Proteomes" id="UP000054549"/>
    </source>
</evidence>
<feature type="non-terminal residue" evidence="1">
    <location>
        <position position="137"/>
    </location>
</feature>
<organism evidence="1 2">
    <name type="scientific">Amanita muscaria (strain Koide BX008)</name>
    <dbReference type="NCBI Taxonomy" id="946122"/>
    <lineage>
        <taxon>Eukaryota</taxon>
        <taxon>Fungi</taxon>
        <taxon>Dikarya</taxon>
        <taxon>Basidiomycota</taxon>
        <taxon>Agaricomycotina</taxon>
        <taxon>Agaricomycetes</taxon>
        <taxon>Agaricomycetidae</taxon>
        <taxon>Agaricales</taxon>
        <taxon>Pluteineae</taxon>
        <taxon>Amanitaceae</taxon>
        <taxon>Amanita</taxon>
    </lineage>
</organism>
<gene>
    <name evidence="1" type="ORF">M378DRAFT_673520</name>
</gene>
<name>A0A0C2WNU0_AMAMK</name>